<evidence type="ECO:0000256" key="1">
    <source>
        <dbReference type="SAM" id="MobiDB-lite"/>
    </source>
</evidence>
<comment type="caution">
    <text evidence="2">The sequence shown here is derived from an EMBL/GenBank/DDBJ whole genome shotgun (WGS) entry which is preliminary data.</text>
</comment>
<organism evidence="2 3">
    <name type="scientific">Neurospora intermedia</name>
    <dbReference type="NCBI Taxonomy" id="5142"/>
    <lineage>
        <taxon>Eukaryota</taxon>
        <taxon>Fungi</taxon>
        <taxon>Dikarya</taxon>
        <taxon>Ascomycota</taxon>
        <taxon>Pezizomycotina</taxon>
        <taxon>Sordariomycetes</taxon>
        <taxon>Sordariomycetidae</taxon>
        <taxon>Sordariales</taxon>
        <taxon>Sordariaceae</taxon>
        <taxon>Neurospora</taxon>
    </lineage>
</organism>
<feature type="region of interest" description="Disordered" evidence="1">
    <location>
        <begin position="111"/>
        <end position="189"/>
    </location>
</feature>
<keyword evidence="3" id="KW-1185">Reference proteome</keyword>
<feature type="compositionally biased region" description="Basic and acidic residues" evidence="1">
    <location>
        <begin position="115"/>
        <end position="189"/>
    </location>
</feature>
<sequence length="189" mass="22381">MISLYPPAYRILLITYKPSPRSRLETDRTRQATVTQRRIRNDRRPLRSHQSRYCQPNNCTESLLKTIPHFSPLLFLQQQISGSVDEDHNILKYYQDHHHHHIIHYRSSPPVIHQMDNKPPPKHESVGQKLSGKQEEQLEKSMRLLKSKMEKDQWEAEKKKMHEELRKAKAEATEKQKMKEEAEKGTGTQ</sequence>
<accession>A0ABR3DL96</accession>
<reference evidence="2 3" key="1">
    <citation type="submission" date="2023-09" db="EMBL/GenBank/DDBJ databases">
        <title>Multi-omics analysis of a traditional fermented food reveals byproduct-associated fungal strains for waste-to-food upcycling.</title>
        <authorList>
            <consortium name="Lawrence Berkeley National Laboratory"/>
            <person name="Rekdal V.M."/>
            <person name="Villalobos-Escobedo J.M."/>
            <person name="Rodriguez-Valeron N."/>
            <person name="Garcia M.O."/>
            <person name="Vasquez D.P."/>
            <person name="Damayanti I."/>
            <person name="Sorensen P.M."/>
            <person name="Baidoo E.E."/>
            <person name="De Carvalho A.C."/>
            <person name="Riley R."/>
            <person name="Lipzen A."/>
            <person name="He G."/>
            <person name="Yan M."/>
            <person name="Haridas S."/>
            <person name="Daum C."/>
            <person name="Yoshinaga Y."/>
            <person name="Ng V."/>
            <person name="Grigoriev I.V."/>
            <person name="Munk R."/>
            <person name="Nuraida L."/>
            <person name="Wijaya C.H."/>
            <person name="Morales P.-C."/>
            <person name="Keasling J.D."/>
        </authorList>
    </citation>
    <scope>NUCLEOTIDE SEQUENCE [LARGE SCALE GENOMIC DNA]</scope>
    <source>
        <strain evidence="2 3">FGSC 2613</strain>
    </source>
</reference>
<name>A0ABR3DL96_NEUIN</name>
<protein>
    <submittedName>
        <fullName evidence="2">Uncharacterized protein</fullName>
    </submittedName>
</protein>
<evidence type="ECO:0000313" key="3">
    <source>
        <dbReference type="Proteomes" id="UP001451303"/>
    </source>
</evidence>
<dbReference type="Proteomes" id="UP001451303">
    <property type="component" value="Unassembled WGS sequence"/>
</dbReference>
<evidence type="ECO:0000313" key="2">
    <source>
        <dbReference type="EMBL" id="KAL0473435.1"/>
    </source>
</evidence>
<feature type="compositionally biased region" description="Basic residues" evidence="1">
    <location>
        <begin position="37"/>
        <end position="50"/>
    </location>
</feature>
<proteinExistence type="predicted"/>
<gene>
    <name evidence="2" type="ORF">QR685DRAFT_516810</name>
</gene>
<feature type="region of interest" description="Disordered" evidence="1">
    <location>
        <begin position="22"/>
        <end position="52"/>
    </location>
</feature>
<dbReference type="EMBL" id="JAVLET010000002">
    <property type="protein sequence ID" value="KAL0473435.1"/>
    <property type="molecule type" value="Genomic_DNA"/>
</dbReference>